<keyword evidence="3" id="KW-1185">Reference proteome</keyword>
<gene>
    <name evidence="2" type="ORF">NG99_02570</name>
</gene>
<reference evidence="2 3" key="1">
    <citation type="submission" date="2014-10" db="EMBL/GenBank/DDBJ databases">
        <title>Genome sequence of Erwinia typographi M043b.</title>
        <authorList>
            <person name="Chan K.-G."/>
            <person name="Tan W.-S."/>
        </authorList>
    </citation>
    <scope>NUCLEOTIDE SEQUENCE [LARGE SCALE GENOMIC DNA]</scope>
    <source>
        <strain evidence="2 3">M043b</strain>
    </source>
</reference>
<dbReference type="EMBL" id="JRUQ01000008">
    <property type="protein sequence ID" value="KGT95637.1"/>
    <property type="molecule type" value="Genomic_DNA"/>
</dbReference>
<keyword evidence="1" id="KW-0472">Membrane</keyword>
<evidence type="ECO:0000313" key="3">
    <source>
        <dbReference type="Proteomes" id="UP000030351"/>
    </source>
</evidence>
<keyword evidence="1" id="KW-0812">Transmembrane</keyword>
<accession>A0A0A3Z991</accession>
<comment type="caution">
    <text evidence="2">The sequence shown here is derived from an EMBL/GenBank/DDBJ whole genome shotgun (WGS) entry which is preliminary data.</text>
</comment>
<organism evidence="2 3">
    <name type="scientific">Erwinia typographi</name>
    <dbReference type="NCBI Taxonomy" id="371042"/>
    <lineage>
        <taxon>Bacteria</taxon>
        <taxon>Pseudomonadati</taxon>
        <taxon>Pseudomonadota</taxon>
        <taxon>Gammaproteobacteria</taxon>
        <taxon>Enterobacterales</taxon>
        <taxon>Erwiniaceae</taxon>
        <taxon>Erwinia</taxon>
    </lineage>
</organism>
<protein>
    <submittedName>
        <fullName evidence="2">Uncharacterized protein</fullName>
    </submittedName>
</protein>
<dbReference type="AlphaFoldDB" id="A0A0A3Z991"/>
<dbReference type="Proteomes" id="UP000030351">
    <property type="component" value="Unassembled WGS sequence"/>
</dbReference>
<keyword evidence="1" id="KW-1133">Transmembrane helix</keyword>
<evidence type="ECO:0000313" key="2">
    <source>
        <dbReference type="EMBL" id="KGT95637.1"/>
    </source>
</evidence>
<name>A0A0A3Z991_9GAMM</name>
<evidence type="ECO:0000256" key="1">
    <source>
        <dbReference type="SAM" id="Phobius"/>
    </source>
</evidence>
<feature type="transmembrane region" description="Helical" evidence="1">
    <location>
        <begin position="43"/>
        <end position="62"/>
    </location>
</feature>
<proteinExistence type="predicted"/>
<sequence length="64" mass="7794">MFWIDLITFSYHVQGYDMMYMDKAFTVITIFLFKIKITSFTFITMNFNAFLSSILISFIRIYRH</sequence>